<gene>
    <name evidence="1" type="ORF">GMORB2_2058</name>
</gene>
<reference evidence="1" key="1">
    <citation type="submission" date="2020-03" db="EMBL/GenBank/DDBJ databases">
        <title>Site-based positive gene gene selection in Geosmithia morbida across the United States reveals a broad range of putative effectors and factors for local host and environmental adapation.</title>
        <authorList>
            <person name="Onufrak A."/>
            <person name="Murdoch R.W."/>
            <person name="Gazis R."/>
            <person name="Huff M."/>
            <person name="Staton M."/>
            <person name="Klingeman W."/>
            <person name="Hadziabdic D."/>
        </authorList>
    </citation>
    <scope>NUCLEOTIDE SEQUENCE</scope>
    <source>
        <strain evidence="1">1262</strain>
    </source>
</reference>
<comment type="caution">
    <text evidence="1">The sequence shown here is derived from an EMBL/GenBank/DDBJ whole genome shotgun (WGS) entry which is preliminary data.</text>
</comment>
<dbReference type="Proteomes" id="UP000749293">
    <property type="component" value="Unassembled WGS sequence"/>
</dbReference>
<evidence type="ECO:0008006" key="3">
    <source>
        <dbReference type="Google" id="ProtNLM"/>
    </source>
</evidence>
<organism evidence="1 2">
    <name type="scientific">Geosmithia morbida</name>
    <dbReference type="NCBI Taxonomy" id="1094350"/>
    <lineage>
        <taxon>Eukaryota</taxon>
        <taxon>Fungi</taxon>
        <taxon>Dikarya</taxon>
        <taxon>Ascomycota</taxon>
        <taxon>Pezizomycotina</taxon>
        <taxon>Sordariomycetes</taxon>
        <taxon>Hypocreomycetidae</taxon>
        <taxon>Hypocreales</taxon>
        <taxon>Bionectriaceae</taxon>
        <taxon>Geosmithia</taxon>
    </lineage>
</organism>
<dbReference type="RefSeq" id="XP_035320302.1">
    <property type="nucleotide sequence ID" value="XM_035464038.1"/>
</dbReference>
<dbReference type="EMBL" id="JAANYQ010000012">
    <property type="protein sequence ID" value="KAF4121650.1"/>
    <property type="molecule type" value="Genomic_DNA"/>
</dbReference>
<dbReference type="GeneID" id="55968288"/>
<keyword evidence="2" id="KW-1185">Reference proteome</keyword>
<proteinExistence type="predicted"/>
<dbReference type="AlphaFoldDB" id="A0A9P4YRY8"/>
<evidence type="ECO:0000313" key="2">
    <source>
        <dbReference type="Proteomes" id="UP000749293"/>
    </source>
</evidence>
<protein>
    <recommendedName>
        <fullName evidence="3">Cytochrome c oxidase subunit VIIc</fullName>
    </recommendedName>
</protein>
<name>A0A9P4YRY8_9HYPO</name>
<sequence length="73" mass="8426">MRPAVTLASRTIQRRLASSATRTYQYSAQHQADWGKQLRRVSVQIPTYAVGISMMLGWPMAIRYGEEQWALRQ</sequence>
<evidence type="ECO:0000313" key="1">
    <source>
        <dbReference type="EMBL" id="KAF4121650.1"/>
    </source>
</evidence>
<accession>A0A9P4YRY8</accession>